<dbReference type="EMBL" id="AP006500">
    <property type="protein sequence ID" value="BAM82575.1"/>
    <property type="molecule type" value="Genomic_DNA"/>
</dbReference>
<keyword evidence="3" id="KW-0067">ATP-binding</keyword>
<evidence type="ECO:0000256" key="4">
    <source>
        <dbReference type="SAM" id="MobiDB-lite"/>
    </source>
</evidence>
<dbReference type="Gene3D" id="3.40.50.300">
    <property type="entry name" value="P-loop containing nucleotide triphosphate hydrolases"/>
    <property type="match status" value="1"/>
</dbReference>
<dbReference type="InterPro" id="IPR027417">
    <property type="entry name" value="P-loop_NTPase"/>
</dbReference>
<feature type="compositionally biased region" description="Polar residues" evidence="4">
    <location>
        <begin position="59"/>
        <end position="76"/>
    </location>
</feature>
<dbReference type="PANTHER" id="PTHR43582">
    <property type="entry name" value="LINEARMYCIN RESISTANCE ATP-BINDING PROTEIN LNRL"/>
    <property type="match status" value="1"/>
</dbReference>
<evidence type="ECO:0000256" key="1">
    <source>
        <dbReference type="ARBA" id="ARBA00014334"/>
    </source>
</evidence>
<dbReference type="OMA" id="GYVGQGN"/>
<evidence type="ECO:0000313" key="6">
    <source>
        <dbReference type="EMBL" id="BAM82575.1"/>
    </source>
</evidence>
<dbReference type="SMART" id="SM00382">
    <property type="entry name" value="AAA"/>
    <property type="match status" value="1"/>
</dbReference>
<dbReference type="PANTHER" id="PTHR43582:SF5">
    <property type="entry name" value="ABC TRANSPORTER"/>
    <property type="match status" value="1"/>
</dbReference>
<reference evidence="6 7" key="1">
    <citation type="journal article" date="2004" name="Nature">
        <title>Genome sequence of the ultrasmall unicellular red alga Cyanidioschyzon merolae 10D.</title>
        <authorList>
            <person name="Matsuzaki M."/>
            <person name="Misumi O."/>
            <person name="Shin-i T."/>
            <person name="Maruyama S."/>
            <person name="Takahara M."/>
            <person name="Miyagishima S."/>
            <person name="Mori T."/>
            <person name="Nishida K."/>
            <person name="Yagisawa F."/>
            <person name="Nishida K."/>
            <person name="Yoshida Y."/>
            <person name="Nishimura Y."/>
            <person name="Nakao S."/>
            <person name="Kobayashi T."/>
            <person name="Momoyama Y."/>
            <person name="Higashiyama T."/>
            <person name="Minoda A."/>
            <person name="Sano M."/>
            <person name="Nomoto H."/>
            <person name="Oishi K."/>
            <person name="Hayashi H."/>
            <person name="Ohta F."/>
            <person name="Nishizaka S."/>
            <person name="Haga S."/>
            <person name="Miura S."/>
            <person name="Morishita T."/>
            <person name="Kabeya Y."/>
            <person name="Terasawa K."/>
            <person name="Suzuki Y."/>
            <person name="Ishii Y."/>
            <person name="Asakawa S."/>
            <person name="Takano H."/>
            <person name="Ohta N."/>
            <person name="Kuroiwa H."/>
            <person name="Tanaka K."/>
            <person name="Shimizu N."/>
            <person name="Sugano S."/>
            <person name="Sato N."/>
            <person name="Nozaki H."/>
            <person name="Ogasawara N."/>
            <person name="Kohara Y."/>
            <person name="Kuroiwa T."/>
        </authorList>
    </citation>
    <scope>NUCLEOTIDE SEQUENCE [LARGE SCALE GENOMIC DNA]</scope>
    <source>
        <strain evidence="6 7">10D</strain>
    </source>
</reference>
<dbReference type="GO" id="GO:0016887">
    <property type="term" value="F:ATP hydrolysis activity"/>
    <property type="evidence" value="ECO:0007669"/>
    <property type="project" value="InterPro"/>
</dbReference>
<dbReference type="RefSeq" id="XP_005538611.1">
    <property type="nucleotide sequence ID" value="XM_005538554.1"/>
</dbReference>
<dbReference type="SUPFAM" id="SSF52540">
    <property type="entry name" value="P-loop containing nucleoside triphosphate hydrolases"/>
    <property type="match status" value="1"/>
</dbReference>
<evidence type="ECO:0000259" key="5">
    <source>
        <dbReference type="PROSITE" id="PS50893"/>
    </source>
</evidence>
<organism evidence="6 7">
    <name type="scientific">Cyanidioschyzon merolae (strain NIES-3377 / 10D)</name>
    <name type="common">Unicellular red alga</name>
    <dbReference type="NCBI Taxonomy" id="280699"/>
    <lineage>
        <taxon>Eukaryota</taxon>
        <taxon>Rhodophyta</taxon>
        <taxon>Bangiophyceae</taxon>
        <taxon>Cyanidiales</taxon>
        <taxon>Cyanidiaceae</taxon>
        <taxon>Cyanidioschyzon</taxon>
    </lineage>
</organism>
<keyword evidence="7" id="KW-1185">Reference proteome</keyword>
<sequence length="455" mass="50301">MWQTGLHSSTSLYWSCTLGATGTSTGKPASVAHRCSVSAAGFRAAPMPCIRRGVCTSRTHSRTSNPLKMQRNTDPAGNSIGIEPTVRVEDVYKSFQDKKKSLFSWRFEALTVPALRGVSLDVYAGEVFGLLGPNSSGKTTLLRCMSTLCKPDRGAVYVLGKHTVRESFAVRHCIGVVFQDAGVDKILTGREHMELFGNLYHMPPAHLRRRIDELVGMLELEPYVDRLTGTYSGGIKRRLDLALGLLHEPSVLLLDEPTVGLDLSSRRVIWNAVRKYATAGNTIVFTSHYLEEVEILADRVAILDEGVSIAVGSPPDLKRQIGGRRFTIRVEEFCPENIAQAALEALRSEGIVERAQINAFDYNALELFVEPELLDQLGIDPSLNEDEAYSVYAERIRQTLKGKGFDLFGITERGVSLSDVYMSFAGRDFRAADEAARLDASTKKRKPKRRSSLES</sequence>
<dbReference type="GO" id="GO:0005524">
    <property type="term" value="F:ATP binding"/>
    <property type="evidence" value="ECO:0007669"/>
    <property type="project" value="UniProtKB-KW"/>
</dbReference>
<accession>M1V6W6</accession>
<reference evidence="6 7" key="2">
    <citation type="journal article" date="2007" name="BMC Biol.">
        <title>A 100%-complete sequence reveals unusually simple genomic features in the hot-spring red alga Cyanidioschyzon merolae.</title>
        <authorList>
            <person name="Nozaki H."/>
            <person name="Takano H."/>
            <person name="Misumi O."/>
            <person name="Terasawa K."/>
            <person name="Matsuzaki M."/>
            <person name="Maruyama S."/>
            <person name="Nishida K."/>
            <person name="Yagisawa F."/>
            <person name="Yoshida Y."/>
            <person name="Fujiwara T."/>
            <person name="Takio S."/>
            <person name="Tamura K."/>
            <person name="Chung S.J."/>
            <person name="Nakamura S."/>
            <person name="Kuroiwa H."/>
            <person name="Tanaka K."/>
            <person name="Sato N."/>
            <person name="Kuroiwa T."/>
        </authorList>
    </citation>
    <scope>NUCLEOTIDE SEQUENCE [LARGE SCALE GENOMIC DNA]</scope>
    <source>
        <strain evidence="6 7">10D</strain>
    </source>
</reference>
<dbReference type="OrthoDB" id="10255969at2759"/>
<evidence type="ECO:0000256" key="2">
    <source>
        <dbReference type="ARBA" id="ARBA00022741"/>
    </source>
</evidence>
<dbReference type="HOGENOM" id="CLU_000604_1_2_1"/>
<dbReference type="Gramene" id="CMR388CT">
    <property type="protein sequence ID" value="CMR388CT"/>
    <property type="gene ID" value="CMR388C"/>
</dbReference>
<dbReference type="PROSITE" id="PS50893">
    <property type="entry name" value="ABC_TRANSPORTER_2"/>
    <property type="match status" value="1"/>
</dbReference>
<evidence type="ECO:0000256" key="3">
    <source>
        <dbReference type="ARBA" id="ARBA00022840"/>
    </source>
</evidence>
<keyword evidence="2" id="KW-0547">Nucleotide-binding</keyword>
<dbReference type="AlphaFoldDB" id="M1V6W6"/>
<proteinExistence type="predicted"/>
<dbReference type="InterPro" id="IPR003593">
    <property type="entry name" value="AAA+_ATPase"/>
</dbReference>
<feature type="domain" description="ABC transporter" evidence="5">
    <location>
        <begin position="86"/>
        <end position="330"/>
    </location>
</feature>
<protein>
    <recommendedName>
        <fullName evidence="1">Probable ATP-dependent transporter ycf16</fullName>
    </recommendedName>
</protein>
<dbReference type="Pfam" id="PF00005">
    <property type="entry name" value="ABC_tran"/>
    <property type="match status" value="1"/>
</dbReference>
<dbReference type="GeneID" id="16997036"/>
<dbReference type="KEGG" id="cme:CYME_CMR388C"/>
<gene>
    <name evidence="6" type="ORF">CYME_CMR388C</name>
</gene>
<name>M1V6W6_CYAM1</name>
<dbReference type="InterPro" id="IPR003439">
    <property type="entry name" value="ABC_transporter-like_ATP-bd"/>
</dbReference>
<feature type="region of interest" description="Disordered" evidence="4">
    <location>
        <begin position="59"/>
        <end position="80"/>
    </location>
</feature>
<dbReference type="Proteomes" id="UP000007014">
    <property type="component" value="Chromosome 18"/>
</dbReference>
<evidence type="ECO:0000313" key="7">
    <source>
        <dbReference type="Proteomes" id="UP000007014"/>
    </source>
</evidence>
<dbReference type="eggNOG" id="KOG0059">
    <property type="taxonomic scope" value="Eukaryota"/>
</dbReference>